<reference evidence="1" key="1">
    <citation type="journal article" date="2021" name="Proc. Natl. Acad. Sci. U.S.A.">
        <title>A Catalog of Tens of Thousands of Viruses from Human Metagenomes Reveals Hidden Associations with Chronic Diseases.</title>
        <authorList>
            <person name="Tisza M.J."/>
            <person name="Buck C.B."/>
        </authorList>
    </citation>
    <scope>NUCLEOTIDE SEQUENCE</scope>
    <source>
        <strain evidence="1">CtLnO19</strain>
    </source>
</reference>
<proteinExistence type="predicted"/>
<name>A0A8S5P0V9_9CAUD</name>
<organism evidence="1">
    <name type="scientific">Myoviridae sp. ctLnO19</name>
    <dbReference type="NCBI Taxonomy" id="2825085"/>
    <lineage>
        <taxon>Viruses</taxon>
        <taxon>Duplodnaviria</taxon>
        <taxon>Heunggongvirae</taxon>
        <taxon>Uroviricota</taxon>
        <taxon>Caudoviricetes</taxon>
    </lineage>
</organism>
<sequence>MKSNETYLNQEVHEYRRIVVYGFSDGFMDSVMGTETQQCTDIPDIDISLAPDLKTAADISKSILVIMDSKVLDIVADKMFTYGISKKAYNKGLEVTVRTKYPFREDIRSSRPTKEDDDKWYYNHVIETLVIDRSIGHTVFVIEFGVLGGYILKKDCTIHLFTKHLEEQVAFIMSYLEKGIKDHLKTKNDSV</sequence>
<protein>
    <submittedName>
        <fullName evidence="1">Uncharacterized protein</fullName>
    </submittedName>
</protein>
<evidence type="ECO:0000313" key="1">
    <source>
        <dbReference type="EMBL" id="DAE00301.1"/>
    </source>
</evidence>
<dbReference type="EMBL" id="BK015301">
    <property type="protein sequence ID" value="DAE00301.1"/>
    <property type="molecule type" value="Genomic_DNA"/>
</dbReference>
<accession>A0A8S5P0V9</accession>